<dbReference type="PANTHER" id="PTHR30420">
    <property type="entry name" value="N-SUCCINYLARGININE DIHYDROLASE"/>
    <property type="match status" value="1"/>
</dbReference>
<dbReference type="GO" id="GO:0019545">
    <property type="term" value="P:L-arginine catabolic process to succinate"/>
    <property type="evidence" value="ECO:0007669"/>
    <property type="project" value="UniProtKB-UniRule"/>
</dbReference>
<comment type="pathway">
    <text evidence="3">Amino-acid degradation; L-arginine degradation via AST pathway; L-glutamate and succinate from L-arginine: step 2/5.</text>
</comment>
<dbReference type="HAMAP" id="MF_01172">
    <property type="entry name" value="AstB"/>
    <property type="match status" value="1"/>
</dbReference>
<dbReference type="GO" id="GO:0019544">
    <property type="term" value="P:L-arginine catabolic process to L-glutamate"/>
    <property type="evidence" value="ECO:0007669"/>
    <property type="project" value="UniProtKB-UniRule"/>
</dbReference>
<feature type="active site" evidence="3">
    <location>
        <position position="174"/>
    </location>
</feature>
<evidence type="ECO:0000313" key="6">
    <source>
        <dbReference type="Proteomes" id="UP000236751"/>
    </source>
</evidence>
<gene>
    <name evidence="3" type="primary">astB</name>
    <name evidence="5" type="ORF">SAMN05216403_12818</name>
</gene>
<dbReference type="UniPathway" id="UPA00185">
    <property type="reaction ID" value="UER00280"/>
</dbReference>
<feature type="binding site" evidence="3">
    <location>
        <position position="251"/>
    </location>
    <ligand>
        <name>substrate</name>
    </ligand>
</feature>
<keyword evidence="1 3" id="KW-0056">Arginine metabolism</keyword>
<dbReference type="Proteomes" id="UP000236751">
    <property type="component" value="Unassembled WGS sequence"/>
</dbReference>
<comment type="similarity">
    <text evidence="3">Belongs to the succinylarginine dihydrolase family.</text>
</comment>
<comment type="subunit">
    <text evidence="3">Homodimer.</text>
</comment>
<dbReference type="KEGG" id="nmu:Nmul_A1594"/>
<evidence type="ECO:0000256" key="4">
    <source>
        <dbReference type="NCBIfam" id="TIGR03241"/>
    </source>
</evidence>
<evidence type="ECO:0000256" key="1">
    <source>
        <dbReference type="ARBA" id="ARBA00022503"/>
    </source>
</evidence>
<sequence>MNAYEANFDGLVGPTHNYGGLAVGNIASAESALTNSNPREAALQGLEKMKRLADLGLMQGVLPPQERPAVSVLRKLGFTGEDATIIRCAAKVAPGLLRACSSASSMWVANAATVSPSADTEDGKVHLTAANLPSQFHRSIEAPVTSAVLKRVFSNERYFVHHDPLPSNLYFGDEGAANHMRLCPRHGEPGVEIFVFGRSASRDIPKPLRFPARQSLEASEAVARLHQIKRGKELFVQQGPAAIDAGAFHNDVLAVANCDVLFYHEAAYRDWEETEARITKACDWPIHFIRTGEEDVTLAEAVRTYLFNAQLLTLPGNEMMILAPSECRDSHSARNFLERVVQDAANPIAHVEYVDLRQSMKNGGGPACLRLRVVLTEPELDAVQENSRVILDECLYNDLKAWIEKHYRECLSPTDLGDPALLQESRAALDELTTILGFGSLYDFQRP</sequence>
<dbReference type="EMBL" id="FNVK01000028">
    <property type="protein sequence ID" value="SEG08498.1"/>
    <property type="molecule type" value="Genomic_DNA"/>
</dbReference>
<feature type="binding site" evidence="3">
    <location>
        <begin position="19"/>
        <end position="28"/>
    </location>
    <ligand>
        <name>substrate</name>
    </ligand>
</feature>
<dbReference type="NCBIfam" id="TIGR03241">
    <property type="entry name" value="arg_catab_astB"/>
    <property type="match status" value="1"/>
</dbReference>
<evidence type="ECO:0000256" key="3">
    <source>
        <dbReference type="HAMAP-Rule" id="MF_01172"/>
    </source>
</evidence>
<comment type="catalytic activity">
    <reaction evidence="3">
        <text>N(2)-succinyl-L-arginine + 2 H2O + 2 H(+) = N(2)-succinyl-L-ornithine + 2 NH4(+) + CO2</text>
        <dbReference type="Rhea" id="RHEA:19533"/>
        <dbReference type="ChEBI" id="CHEBI:15377"/>
        <dbReference type="ChEBI" id="CHEBI:15378"/>
        <dbReference type="ChEBI" id="CHEBI:16526"/>
        <dbReference type="ChEBI" id="CHEBI:28938"/>
        <dbReference type="ChEBI" id="CHEBI:58241"/>
        <dbReference type="ChEBI" id="CHEBI:58514"/>
        <dbReference type="EC" id="3.5.3.23"/>
    </reaction>
</comment>
<evidence type="ECO:0000313" key="5">
    <source>
        <dbReference type="EMBL" id="SEG08498.1"/>
    </source>
</evidence>
<dbReference type="NCBIfam" id="NF009789">
    <property type="entry name" value="PRK13281.1"/>
    <property type="match status" value="1"/>
</dbReference>
<dbReference type="AlphaFoldDB" id="A0A1H5X9S3"/>
<feature type="binding site" evidence="3">
    <location>
        <position position="213"/>
    </location>
    <ligand>
        <name>substrate</name>
    </ligand>
</feature>
<dbReference type="PANTHER" id="PTHR30420:SF2">
    <property type="entry name" value="N-SUCCINYLARGININE DIHYDROLASE"/>
    <property type="match status" value="1"/>
</dbReference>
<dbReference type="RefSeq" id="WP_011380922.1">
    <property type="nucleotide sequence ID" value="NC_007614.1"/>
</dbReference>
<comment type="function">
    <text evidence="3">Catalyzes the hydrolysis of N(2)-succinylarginine into N(2)-succinylornithine, ammonia and CO(2).</text>
</comment>
<feature type="active site" description="Nucleophile" evidence="3">
    <location>
        <position position="368"/>
    </location>
</feature>
<dbReference type="GO" id="GO:0009015">
    <property type="term" value="F:N-succinylarginine dihydrolase activity"/>
    <property type="evidence" value="ECO:0007669"/>
    <property type="project" value="UniProtKB-UniRule"/>
</dbReference>
<organism evidence="5 6">
    <name type="scientific">Nitrosospira multiformis (strain ATCC 25196 / NCIMB 11849 / C 71)</name>
    <dbReference type="NCBI Taxonomy" id="323848"/>
    <lineage>
        <taxon>Bacteria</taxon>
        <taxon>Pseudomonadati</taxon>
        <taxon>Pseudomonadota</taxon>
        <taxon>Betaproteobacteria</taxon>
        <taxon>Nitrosomonadales</taxon>
        <taxon>Nitrosomonadaceae</taxon>
        <taxon>Nitrosospira</taxon>
    </lineage>
</organism>
<dbReference type="InterPro" id="IPR007079">
    <property type="entry name" value="SuccinylArg_d-Hdrlase_AstB"/>
</dbReference>
<feature type="binding site" evidence="3">
    <location>
        <position position="362"/>
    </location>
    <ligand>
        <name>substrate</name>
    </ligand>
</feature>
<accession>A0A1H5X9S3</accession>
<proteinExistence type="inferred from homology"/>
<dbReference type="EC" id="3.5.3.23" evidence="3 4"/>
<evidence type="ECO:0000256" key="2">
    <source>
        <dbReference type="ARBA" id="ARBA00022801"/>
    </source>
</evidence>
<keyword evidence="2 3" id="KW-0378">Hydrolase</keyword>
<protein>
    <recommendedName>
        <fullName evidence="3 4">N-succinylarginine dihydrolase</fullName>
        <ecNumber evidence="3 4">3.5.3.23</ecNumber>
    </recommendedName>
</protein>
<dbReference type="OrthoDB" id="248552at2"/>
<dbReference type="InterPro" id="IPR037031">
    <property type="entry name" value="AstB_sf"/>
</dbReference>
<feature type="active site" evidence="3">
    <location>
        <position position="249"/>
    </location>
</feature>
<feature type="binding site" evidence="3">
    <location>
        <begin position="137"/>
        <end position="138"/>
    </location>
    <ligand>
        <name>substrate</name>
    </ligand>
</feature>
<dbReference type="SMR" id="A0A1H5X9S3"/>
<reference evidence="5 6" key="1">
    <citation type="submission" date="2016-10" db="EMBL/GenBank/DDBJ databases">
        <authorList>
            <person name="de Groot N.N."/>
        </authorList>
    </citation>
    <scope>NUCLEOTIDE SEQUENCE [LARGE SCALE GENOMIC DNA]</scope>
    <source>
        <strain evidence="5 6">Nl13</strain>
    </source>
</reference>
<name>A0A1H5X9S3_NITMU</name>
<dbReference type="SUPFAM" id="SSF55909">
    <property type="entry name" value="Pentein"/>
    <property type="match status" value="1"/>
</dbReference>
<dbReference type="Gene3D" id="3.75.10.20">
    <property type="entry name" value="Succinylarginine dihydrolase"/>
    <property type="match status" value="1"/>
</dbReference>
<feature type="binding site" evidence="3">
    <location>
        <position position="110"/>
    </location>
    <ligand>
        <name>substrate</name>
    </ligand>
</feature>
<dbReference type="Pfam" id="PF04996">
    <property type="entry name" value="AstB"/>
    <property type="match status" value="1"/>
</dbReference>